<dbReference type="Proteomes" id="UP000238811">
    <property type="component" value="Unassembled WGS sequence"/>
</dbReference>
<dbReference type="EMBL" id="NXGD01000006">
    <property type="protein sequence ID" value="PRN00362.1"/>
    <property type="molecule type" value="Genomic_DNA"/>
</dbReference>
<dbReference type="AlphaFoldDB" id="A0A2S9TNE4"/>
<accession>A0A2S9TNE4</accession>
<evidence type="ECO:0000313" key="1">
    <source>
        <dbReference type="EMBL" id="PRN00362.1"/>
    </source>
</evidence>
<name>A0A2S9TNE4_9BACT</name>
<sequence length="324" mass="38543">MKKNLIIIGSPLQLINAVEAVHFFKLENIVLVITFNGLLSNNIQIEEQISSLRCEEIIKIYPSSVSKFLQYLKLIKYLQKYKFEKLFIGEFGSAFRIILANIDKEKVFLLDDGTATIVDYERSIKINKINRYSLKELRFLTFGLKIKVKDKINLFTYYNLEKLPDFEVIKNNLEYMKKDFVLNNIDYCDTIFFFGQPSEIFSDKKELELYLYKIVNKFGDKKIFYIPHRSQTKDEINNIRLMNKNIKILEINMPVERYFLDNGIYPKYVISYISTALTTTKILFPECNVNYTKIKNPNLHLNDMKYLDYLYYYFEKDQINELVV</sequence>
<reference evidence="1 2" key="1">
    <citation type="submission" date="2017-09" db="EMBL/GenBank/DDBJ databases">
        <title>Reassesment of A. cryaerophilus.</title>
        <authorList>
            <person name="Perez-Cataluna A."/>
            <person name="Collado L."/>
            <person name="Salgado O."/>
            <person name="Lefinanco V."/>
            <person name="Figueras M.J."/>
        </authorList>
    </citation>
    <scope>NUCLEOTIDE SEQUENCE [LARGE SCALE GENOMIC DNA]</scope>
    <source>
        <strain evidence="1 2">LMG 10229</strain>
    </source>
</reference>
<comment type="caution">
    <text evidence="1">The sequence shown here is derived from an EMBL/GenBank/DDBJ whole genome shotgun (WGS) entry which is preliminary data.</text>
</comment>
<proteinExistence type="predicted"/>
<evidence type="ECO:0000313" key="2">
    <source>
        <dbReference type="Proteomes" id="UP000238811"/>
    </source>
</evidence>
<protein>
    <recommendedName>
        <fullName evidence="3">Glycosyltransferase family 52</fullName>
    </recommendedName>
</protein>
<organism evidence="1 2">
    <name type="scientific">Aliarcobacter cryaerophilus</name>
    <dbReference type="NCBI Taxonomy" id="28198"/>
    <lineage>
        <taxon>Bacteria</taxon>
        <taxon>Pseudomonadati</taxon>
        <taxon>Campylobacterota</taxon>
        <taxon>Epsilonproteobacteria</taxon>
        <taxon>Campylobacterales</taxon>
        <taxon>Arcobacteraceae</taxon>
        <taxon>Aliarcobacter</taxon>
    </lineage>
</organism>
<gene>
    <name evidence="1" type="ORF">CJ668_05755</name>
</gene>
<evidence type="ECO:0008006" key="3">
    <source>
        <dbReference type="Google" id="ProtNLM"/>
    </source>
</evidence>